<dbReference type="AlphaFoldDB" id="A0A1X9NEA1"/>
<reference evidence="6 7" key="1">
    <citation type="submission" date="2016-11" db="EMBL/GenBank/DDBJ databases">
        <title>Trade-off between light-utilization and light-protection in marine flavobacteria.</title>
        <authorList>
            <person name="Kumagai Y."/>
        </authorList>
    </citation>
    <scope>NUCLEOTIDE SEQUENCE [LARGE SCALE GENOMIC DNA]</scope>
    <source>
        <strain evidence="6 7">NBRC 107125</strain>
    </source>
</reference>
<evidence type="ECO:0000256" key="2">
    <source>
        <dbReference type="ARBA" id="ARBA00022723"/>
    </source>
</evidence>
<name>A0A1X9NEA1_9GAMM</name>
<dbReference type="STRING" id="716816.BST96_09860"/>
<dbReference type="GO" id="GO:0046872">
    <property type="term" value="F:metal ion binding"/>
    <property type="evidence" value="ECO:0007669"/>
    <property type="project" value="UniProtKB-KW"/>
</dbReference>
<dbReference type="Proteomes" id="UP000193450">
    <property type="component" value="Chromosome"/>
</dbReference>
<keyword evidence="3" id="KW-0560">Oxidoreductase</keyword>
<keyword evidence="2 5" id="KW-0479">Metal-binding</keyword>
<feature type="binding site" evidence="5">
    <location>
        <position position="311"/>
    </location>
    <ligand>
        <name>Fe cation</name>
        <dbReference type="ChEBI" id="CHEBI:24875"/>
        <note>catalytic</note>
    </ligand>
</feature>
<keyword evidence="7" id="KW-1185">Reference proteome</keyword>
<dbReference type="GO" id="GO:0016121">
    <property type="term" value="P:carotene catabolic process"/>
    <property type="evidence" value="ECO:0007669"/>
    <property type="project" value="TreeGrafter"/>
</dbReference>
<feature type="binding site" evidence="5">
    <location>
        <position position="195"/>
    </location>
    <ligand>
        <name>Fe cation</name>
        <dbReference type="ChEBI" id="CHEBI:24875"/>
        <note>catalytic</note>
    </ligand>
</feature>
<keyword evidence="4 5" id="KW-0408">Iron</keyword>
<evidence type="ECO:0000256" key="3">
    <source>
        <dbReference type="ARBA" id="ARBA00023002"/>
    </source>
</evidence>
<comment type="similarity">
    <text evidence="1">Belongs to the carotenoid oxygenase family.</text>
</comment>
<dbReference type="EMBL" id="CP019343">
    <property type="protein sequence ID" value="ARN76360.1"/>
    <property type="molecule type" value="Genomic_DNA"/>
</dbReference>
<protein>
    <submittedName>
        <fullName evidence="6">Uncharacterized protein</fullName>
    </submittedName>
</protein>
<gene>
    <name evidence="6" type="ORF">BST96_09860</name>
</gene>
<feature type="binding site" evidence="5">
    <location>
        <position position="486"/>
    </location>
    <ligand>
        <name>Fe cation</name>
        <dbReference type="ChEBI" id="CHEBI:24875"/>
        <note>catalytic</note>
    </ligand>
</feature>
<evidence type="ECO:0000313" key="6">
    <source>
        <dbReference type="EMBL" id="ARN76360.1"/>
    </source>
</evidence>
<proteinExistence type="inferred from homology"/>
<evidence type="ECO:0000313" key="7">
    <source>
        <dbReference type="Proteomes" id="UP000193450"/>
    </source>
</evidence>
<evidence type="ECO:0000256" key="5">
    <source>
        <dbReference type="PIRSR" id="PIRSR604294-1"/>
    </source>
</evidence>
<sequence>MDLPSYNQGSDYSKIGYCPIHNELTDSAITVEGEIPADLSGLYLRNGTNSPFDRTDSRRHMFNGAGMIHQVRIENGQATYTNKYTQTPRYLAEKEAGKELYIEFGDVAGGGKPAMGKIMLSLIEQKTGIVPKLSNIENSAATTAIQYHNGELYALQETSLPFKLNTRVENGKLAIDGSGEFVDFGGKLNQPFTAHPKIDPTTGDWTSYSTDVQTGSIHYDILSGGELTKHQELMVAKPAMGFLHDCYITENFSIFPDLSLRFDAGELMKDRGTGFYFDPEHKMRFGVIKRDHQQGDKIAWFTTDKPGHIWHTINGWEEKRDDGGTDVVLFAPVFHSYPDNVPIHSSEEPDALLYKFRLNLESGEVTEQKVLDKHFYERPSFNTNYIGKPSQFAYLLDEGSAGGIMGKGVMKYDLINEKDVKYFDYGDYRGGEALFVAKANSQAEDDGYLIDLLSHEDKSYLVIIDASTMEELAKLHISQRVPYGVHACWLDENKISTLGTN</sequence>
<organism evidence="6 7">
    <name type="scientific">Oceanicoccus sagamiensis</name>
    <dbReference type="NCBI Taxonomy" id="716816"/>
    <lineage>
        <taxon>Bacteria</taxon>
        <taxon>Pseudomonadati</taxon>
        <taxon>Pseudomonadota</taxon>
        <taxon>Gammaproteobacteria</taxon>
        <taxon>Cellvibrionales</taxon>
        <taxon>Spongiibacteraceae</taxon>
        <taxon>Oceanicoccus</taxon>
    </lineage>
</organism>
<evidence type="ECO:0000256" key="4">
    <source>
        <dbReference type="ARBA" id="ARBA00023004"/>
    </source>
</evidence>
<feature type="binding site" evidence="5">
    <location>
        <position position="244"/>
    </location>
    <ligand>
        <name>Fe cation</name>
        <dbReference type="ChEBI" id="CHEBI:24875"/>
        <note>catalytic</note>
    </ligand>
</feature>
<dbReference type="Pfam" id="PF03055">
    <property type="entry name" value="RPE65"/>
    <property type="match status" value="1"/>
</dbReference>
<dbReference type="KEGG" id="osg:BST96_09860"/>
<evidence type="ECO:0000256" key="1">
    <source>
        <dbReference type="ARBA" id="ARBA00006787"/>
    </source>
</evidence>
<accession>A0A1X9NEA1</accession>
<dbReference type="PANTHER" id="PTHR10543:SF89">
    <property type="entry name" value="CAROTENOID 9,10(9',10')-CLEAVAGE DIOXYGENASE 1"/>
    <property type="match status" value="1"/>
</dbReference>
<dbReference type="PANTHER" id="PTHR10543">
    <property type="entry name" value="BETA-CAROTENE DIOXYGENASE"/>
    <property type="match status" value="1"/>
</dbReference>
<dbReference type="InterPro" id="IPR004294">
    <property type="entry name" value="Carotenoid_Oase"/>
</dbReference>
<comment type="cofactor">
    <cofactor evidence="5">
        <name>Fe(2+)</name>
        <dbReference type="ChEBI" id="CHEBI:29033"/>
    </cofactor>
    <text evidence="5">Binds 1 Fe(2+) ion per subunit.</text>
</comment>
<dbReference type="GO" id="GO:0010436">
    <property type="term" value="F:carotenoid dioxygenase activity"/>
    <property type="evidence" value="ECO:0007669"/>
    <property type="project" value="TreeGrafter"/>
</dbReference>